<dbReference type="EMBL" id="LYXE01000063">
    <property type="protein sequence ID" value="PDV99860.1"/>
    <property type="molecule type" value="Genomic_DNA"/>
</dbReference>
<name>A0A2H3L959_9CHLR</name>
<dbReference type="Proteomes" id="UP000220922">
    <property type="component" value="Unassembled WGS sequence"/>
</dbReference>
<dbReference type="SUPFAM" id="SSF88946">
    <property type="entry name" value="Sigma2 domain of RNA polymerase sigma factors"/>
    <property type="match status" value="1"/>
</dbReference>
<keyword evidence="2" id="KW-1185">Reference proteome</keyword>
<protein>
    <recommendedName>
        <fullName evidence="3">RNA polymerase sigma-70 region 2 domain-containing protein</fullName>
    </recommendedName>
</protein>
<dbReference type="AlphaFoldDB" id="A0A2H3L959"/>
<dbReference type="InterPro" id="IPR013325">
    <property type="entry name" value="RNA_pol_sigma_r2"/>
</dbReference>
<dbReference type="GO" id="GO:0006352">
    <property type="term" value="P:DNA-templated transcription initiation"/>
    <property type="evidence" value="ECO:0007669"/>
    <property type="project" value="InterPro"/>
</dbReference>
<evidence type="ECO:0008006" key="3">
    <source>
        <dbReference type="Google" id="ProtNLM"/>
    </source>
</evidence>
<evidence type="ECO:0000313" key="1">
    <source>
        <dbReference type="EMBL" id="PDV99860.1"/>
    </source>
</evidence>
<dbReference type="RefSeq" id="WP_097651626.1">
    <property type="nucleotide sequence ID" value="NZ_LYXE01000063.1"/>
</dbReference>
<dbReference type="GO" id="GO:0003700">
    <property type="term" value="F:DNA-binding transcription factor activity"/>
    <property type="evidence" value="ECO:0007669"/>
    <property type="project" value="InterPro"/>
</dbReference>
<sequence length="244" mass="28702">MNAQLIPTTNATYSPPSTVASDPRQMDLTSLARRAQTEGRRFYNHEEYDARFAYELFRRALVERDELAWTFLFEHYAPLVEHWVRRTGAFTVSGETSDFFVSEAFTRFWRAIPAERFEAFPNLAALLNYLRRCASCVVIDAARSQAYADLLPEEAVNWNDQRMAHADEEATERVGREEFWQLIEAQLTSETERLVVRCSYQLGMKPGDIYERWQNLFSDVHEIYAIKRVVLNRLRRHAMLRELY</sequence>
<evidence type="ECO:0000313" key="2">
    <source>
        <dbReference type="Proteomes" id="UP000220922"/>
    </source>
</evidence>
<comment type="caution">
    <text evidence="1">The sequence shown here is derived from an EMBL/GenBank/DDBJ whole genome shotgun (WGS) entry which is preliminary data.</text>
</comment>
<dbReference type="OrthoDB" id="149053at2"/>
<proteinExistence type="predicted"/>
<gene>
    <name evidence="1" type="ORF">A9Q02_01215</name>
</gene>
<dbReference type="Gene3D" id="1.10.1740.10">
    <property type="match status" value="1"/>
</dbReference>
<reference evidence="1 2" key="1">
    <citation type="submission" date="2016-05" db="EMBL/GenBank/DDBJ databases">
        <authorList>
            <person name="Lavstsen T."/>
            <person name="Jespersen J.S."/>
        </authorList>
    </citation>
    <scope>NUCLEOTIDE SEQUENCE [LARGE SCALE GENOMIC DNA]</scope>
    <source>
        <strain evidence="1 2">B7-9</strain>
    </source>
</reference>
<accession>A0A2H3L959</accession>
<organism evidence="1 2">
    <name type="scientific">Candidatus Chloroploca asiatica</name>
    <dbReference type="NCBI Taxonomy" id="1506545"/>
    <lineage>
        <taxon>Bacteria</taxon>
        <taxon>Bacillati</taxon>
        <taxon>Chloroflexota</taxon>
        <taxon>Chloroflexia</taxon>
        <taxon>Chloroflexales</taxon>
        <taxon>Chloroflexineae</taxon>
        <taxon>Oscillochloridaceae</taxon>
        <taxon>Candidatus Chloroploca</taxon>
    </lineage>
</organism>